<name>A0A0E0RCL5_ORYRU</name>
<dbReference type="PANTHER" id="PTHR32100">
    <property type="entry name" value="OMEGA-6 FATTY ACID DESATURASE, CHLOROPLASTIC"/>
    <property type="match status" value="1"/>
</dbReference>
<keyword evidence="3" id="KW-0560">Oxidoreductase</keyword>
<evidence type="ECO:0000256" key="3">
    <source>
        <dbReference type="ARBA" id="ARBA00023002"/>
    </source>
</evidence>
<dbReference type="Pfam" id="PF11960">
    <property type="entry name" value="DUF3474"/>
    <property type="match status" value="1"/>
</dbReference>
<organism evidence="6 7">
    <name type="scientific">Oryza rufipogon</name>
    <name type="common">Brownbeard rice</name>
    <name type="synonym">Asian wild rice</name>
    <dbReference type="NCBI Taxonomy" id="4529"/>
    <lineage>
        <taxon>Eukaryota</taxon>
        <taxon>Viridiplantae</taxon>
        <taxon>Streptophyta</taxon>
        <taxon>Embryophyta</taxon>
        <taxon>Tracheophyta</taxon>
        <taxon>Spermatophyta</taxon>
        <taxon>Magnoliopsida</taxon>
        <taxon>Liliopsida</taxon>
        <taxon>Poales</taxon>
        <taxon>Poaceae</taxon>
        <taxon>BOP clade</taxon>
        <taxon>Oryzoideae</taxon>
        <taxon>Oryzeae</taxon>
        <taxon>Oryzinae</taxon>
        <taxon>Oryza</taxon>
    </lineage>
</organism>
<reference evidence="7" key="1">
    <citation type="submission" date="2013-06" db="EMBL/GenBank/DDBJ databases">
        <authorList>
            <person name="Zhao Q."/>
        </authorList>
    </citation>
    <scope>NUCLEOTIDE SEQUENCE</scope>
    <source>
        <strain evidence="7">cv. W1943</strain>
    </source>
</reference>
<keyword evidence="7" id="KW-1185">Reference proteome</keyword>
<evidence type="ECO:0000256" key="4">
    <source>
        <dbReference type="SAM" id="Phobius"/>
    </source>
</evidence>
<dbReference type="HOGENOM" id="CLU_033094_2_2_1"/>
<feature type="transmembrane region" description="Helical" evidence="4">
    <location>
        <begin position="140"/>
        <end position="157"/>
    </location>
</feature>
<dbReference type="Proteomes" id="UP000008022">
    <property type="component" value="Unassembled WGS sequence"/>
</dbReference>
<feature type="transmembrane region" description="Helical" evidence="4">
    <location>
        <begin position="78"/>
        <end position="98"/>
    </location>
</feature>
<dbReference type="eggNOG" id="ENOG502QTIC">
    <property type="taxonomic scope" value="Eukaryota"/>
</dbReference>
<sequence length="247" mass="27670">MAASATQEADCKASEDARLFFDAAKPPPFRIGDVRAAIPAHCWRKTPLRSLSYVARDLLIVAALFAAAATRIDVSVAWAAWPLYWAAQGTMFWALFVLGHDWRISHRTHHQNHGHIEKDESWHPITEKLYRKLETRTKKLRFTLPFPLLAFPVYLWYRSPGKTGSHFLPSSDLFSPKEKSDVIVSTTCWCIMISLLVALACVFGSVPVLMLYDKGSKASAGQILQGAREVRSAATSPVWRSAEELES</sequence>
<proteinExistence type="inferred from homology"/>
<evidence type="ECO:0000256" key="1">
    <source>
        <dbReference type="ARBA" id="ARBA00004370"/>
    </source>
</evidence>
<dbReference type="AlphaFoldDB" id="A0A0E0RCL5"/>
<protein>
    <recommendedName>
        <fullName evidence="5">Fatty acid desaturase N-terminal domain-containing protein</fullName>
    </recommendedName>
</protein>
<accession>A0A0E0RCL5</accession>
<dbReference type="InterPro" id="IPR021863">
    <property type="entry name" value="FAS_N"/>
</dbReference>
<comment type="subcellular location">
    <subcellularLocation>
        <location evidence="1">Membrane</location>
    </subcellularLocation>
</comment>
<keyword evidence="4" id="KW-1133">Transmembrane helix</keyword>
<keyword evidence="4" id="KW-0472">Membrane</keyword>
<dbReference type="EnsemblPlants" id="ORUFI12G00330.1">
    <property type="protein sequence ID" value="ORUFI12G00330.1"/>
    <property type="gene ID" value="ORUFI12G00330"/>
</dbReference>
<feature type="transmembrane region" description="Helical" evidence="4">
    <location>
        <begin position="182"/>
        <end position="212"/>
    </location>
</feature>
<keyword evidence="4" id="KW-0812">Transmembrane</keyword>
<dbReference type="STRING" id="4529.A0A0E0RCL5"/>
<dbReference type="Gramene" id="ORUFI12G00330.1">
    <property type="protein sequence ID" value="ORUFI12G00330.1"/>
    <property type="gene ID" value="ORUFI12G00330"/>
</dbReference>
<feature type="domain" description="Fatty acid desaturase N-terminal" evidence="5">
    <location>
        <begin position="12"/>
        <end position="65"/>
    </location>
</feature>
<dbReference type="OMA" id="HILAHEC"/>
<evidence type="ECO:0000256" key="2">
    <source>
        <dbReference type="ARBA" id="ARBA00009295"/>
    </source>
</evidence>
<evidence type="ECO:0000259" key="5">
    <source>
        <dbReference type="Pfam" id="PF11960"/>
    </source>
</evidence>
<feature type="transmembrane region" description="Helical" evidence="4">
    <location>
        <begin position="53"/>
        <end position="72"/>
    </location>
</feature>
<dbReference type="InterPro" id="IPR012171">
    <property type="entry name" value="Fatty_acid_desaturase"/>
</dbReference>
<reference evidence="6" key="2">
    <citation type="submission" date="2015-06" db="UniProtKB">
        <authorList>
            <consortium name="EnsemblPlants"/>
        </authorList>
    </citation>
    <scope>IDENTIFICATION</scope>
</reference>
<evidence type="ECO:0000313" key="7">
    <source>
        <dbReference type="Proteomes" id="UP000008022"/>
    </source>
</evidence>
<dbReference type="GO" id="GO:0016717">
    <property type="term" value="F:oxidoreductase activity, acting on paired donors, with oxidation of a pair of donors resulting in the reduction of molecular oxygen to two molecules of water"/>
    <property type="evidence" value="ECO:0007669"/>
    <property type="project" value="InterPro"/>
</dbReference>
<comment type="similarity">
    <text evidence="2">Belongs to the fatty acid desaturase type 1 family.</text>
</comment>
<dbReference type="GO" id="GO:0016020">
    <property type="term" value="C:membrane"/>
    <property type="evidence" value="ECO:0007669"/>
    <property type="project" value="UniProtKB-SubCell"/>
</dbReference>
<evidence type="ECO:0000313" key="6">
    <source>
        <dbReference type="EnsemblPlants" id="ORUFI12G00330.1"/>
    </source>
</evidence>